<dbReference type="Proteomes" id="UP000694407">
    <property type="component" value="Unplaced"/>
</dbReference>
<keyword evidence="4" id="KW-0202">Cytokine</keyword>
<dbReference type="InterPro" id="IPR039809">
    <property type="entry name" value="Chemokine_b/g/d"/>
</dbReference>
<evidence type="ECO:0000256" key="1">
    <source>
        <dbReference type="ARBA" id="ARBA00004613"/>
    </source>
</evidence>
<reference evidence="9" key="1">
    <citation type="submission" date="2025-08" db="UniProtKB">
        <authorList>
            <consortium name="Ensembl"/>
        </authorList>
    </citation>
    <scope>IDENTIFICATION</scope>
</reference>
<accession>A0A8C6A1E7</accession>
<dbReference type="GeneTree" id="ENSGT01100000263482"/>
<organism evidence="9 10">
    <name type="scientific">Marmota marmota marmota</name>
    <name type="common">Alpine marmot</name>
    <dbReference type="NCBI Taxonomy" id="9994"/>
    <lineage>
        <taxon>Eukaryota</taxon>
        <taxon>Metazoa</taxon>
        <taxon>Chordata</taxon>
        <taxon>Craniata</taxon>
        <taxon>Vertebrata</taxon>
        <taxon>Euteleostomi</taxon>
        <taxon>Mammalia</taxon>
        <taxon>Eutheria</taxon>
        <taxon>Euarchontoglires</taxon>
        <taxon>Glires</taxon>
        <taxon>Rodentia</taxon>
        <taxon>Sciuromorpha</taxon>
        <taxon>Sciuridae</taxon>
        <taxon>Xerinae</taxon>
        <taxon>Marmotini</taxon>
        <taxon>Marmota</taxon>
    </lineage>
</organism>
<dbReference type="GO" id="GO:0070098">
    <property type="term" value="P:chemokine-mediated signaling pathway"/>
    <property type="evidence" value="ECO:0007669"/>
    <property type="project" value="TreeGrafter"/>
</dbReference>
<dbReference type="InterPro" id="IPR036048">
    <property type="entry name" value="Interleukin_8-like_sf"/>
</dbReference>
<protein>
    <submittedName>
        <fullName evidence="9">C-C motif chemokine 3-like</fullName>
    </submittedName>
</protein>
<evidence type="ECO:0000256" key="4">
    <source>
        <dbReference type="ARBA" id="ARBA00022514"/>
    </source>
</evidence>
<dbReference type="AlphaFoldDB" id="A0A8C6A1E7"/>
<evidence type="ECO:0000256" key="7">
    <source>
        <dbReference type="ARBA" id="ARBA00023157"/>
    </source>
</evidence>
<evidence type="ECO:0000259" key="8">
    <source>
        <dbReference type="SMART" id="SM00199"/>
    </source>
</evidence>
<gene>
    <name evidence="9" type="primary">LOC107150350</name>
</gene>
<dbReference type="PANTHER" id="PTHR12015:SF183">
    <property type="entry name" value="C-C MOTIF CHEMOKINE 3"/>
    <property type="match status" value="1"/>
</dbReference>
<reference evidence="9" key="2">
    <citation type="submission" date="2025-09" db="UniProtKB">
        <authorList>
            <consortium name="Ensembl"/>
        </authorList>
    </citation>
    <scope>IDENTIFICATION</scope>
</reference>
<sequence>MPSRGRSPVPTLCRALPQPEVVAAGGLSFWMMTWTHSGSSSASEDVAAVGADSPTACCFSYVARESQRKFIEDYLETSSQCSQPGVIFLTKRGRQVCADPNENWVQEYVTDLELNA</sequence>
<evidence type="ECO:0000256" key="5">
    <source>
        <dbReference type="ARBA" id="ARBA00022525"/>
    </source>
</evidence>
<dbReference type="PANTHER" id="PTHR12015">
    <property type="entry name" value="SMALL INDUCIBLE CYTOKINE A"/>
    <property type="match status" value="1"/>
</dbReference>
<dbReference type="SMART" id="SM00199">
    <property type="entry name" value="SCY"/>
    <property type="match status" value="1"/>
</dbReference>
<proteinExistence type="inferred from homology"/>
<keyword evidence="5" id="KW-0964">Secreted</keyword>
<dbReference type="GO" id="GO:0005615">
    <property type="term" value="C:extracellular space"/>
    <property type="evidence" value="ECO:0007669"/>
    <property type="project" value="UniProtKB-KW"/>
</dbReference>
<feature type="domain" description="Chemokine interleukin-8-like" evidence="8">
    <location>
        <begin position="54"/>
        <end position="112"/>
    </location>
</feature>
<evidence type="ECO:0000256" key="6">
    <source>
        <dbReference type="ARBA" id="ARBA00022729"/>
    </source>
</evidence>
<dbReference type="Ensembl" id="ENSMMMT00000024632.1">
    <property type="protein sequence ID" value="ENSMMMP00000021711.1"/>
    <property type="gene ID" value="ENSMMMG00000019105.1"/>
</dbReference>
<comment type="similarity">
    <text evidence="2">Belongs to the intercrine beta (chemokine CC) family.</text>
</comment>
<dbReference type="CDD" id="cd00272">
    <property type="entry name" value="Chemokine_CC"/>
    <property type="match status" value="1"/>
</dbReference>
<dbReference type="InterPro" id="IPR001811">
    <property type="entry name" value="Chemokine_IL8-like_dom"/>
</dbReference>
<evidence type="ECO:0000313" key="9">
    <source>
        <dbReference type="Ensembl" id="ENSMMMP00000021711.1"/>
    </source>
</evidence>
<dbReference type="GO" id="GO:0008009">
    <property type="term" value="F:chemokine activity"/>
    <property type="evidence" value="ECO:0007669"/>
    <property type="project" value="InterPro"/>
</dbReference>
<keyword evidence="10" id="KW-1185">Reference proteome</keyword>
<keyword evidence="6" id="KW-0732">Signal</keyword>
<dbReference type="FunFam" id="2.40.50.40:FF:000002">
    <property type="entry name" value="C-C motif chemokine"/>
    <property type="match status" value="1"/>
</dbReference>
<keyword evidence="3" id="KW-0145">Chemotaxis</keyword>
<evidence type="ECO:0000256" key="2">
    <source>
        <dbReference type="ARBA" id="ARBA00010868"/>
    </source>
</evidence>
<dbReference type="GO" id="GO:0048020">
    <property type="term" value="F:CCR chemokine receptor binding"/>
    <property type="evidence" value="ECO:0007669"/>
    <property type="project" value="TreeGrafter"/>
</dbReference>
<dbReference type="Gene3D" id="2.40.50.40">
    <property type="match status" value="1"/>
</dbReference>
<keyword evidence="7" id="KW-1015">Disulfide bond</keyword>
<dbReference type="GO" id="GO:0006954">
    <property type="term" value="P:inflammatory response"/>
    <property type="evidence" value="ECO:0007669"/>
    <property type="project" value="TreeGrafter"/>
</dbReference>
<dbReference type="SUPFAM" id="SSF54117">
    <property type="entry name" value="Interleukin 8-like chemokines"/>
    <property type="match status" value="1"/>
</dbReference>
<evidence type="ECO:0000313" key="10">
    <source>
        <dbReference type="Proteomes" id="UP000694407"/>
    </source>
</evidence>
<comment type="subcellular location">
    <subcellularLocation>
        <location evidence="1">Secreted</location>
    </subcellularLocation>
</comment>
<evidence type="ECO:0000256" key="3">
    <source>
        <dbReference type="ARBA" id="ARBA00022500"/>
    </source>
</evidence>
<dbReference type="GO" id="GO:0061844">
    <property type="term" value="P:antimicrobial humoral immune response mediated by antimicrobial peptide"/>
    <property type="evidence" value="ECO:0007669"/>
    <property type="project" value="TreeGrafter"/>
</dbReference>
<dbReference type="Pfam" id="PF00048">
    <property type="entry name" value="IL8"/>
    <property type="match status" value="1"/>
</dbReference>
<dbReference type="GO" id="GO:0030335">
    <property type="term" value="P:positive regulation of cell migration"/>
    <property type="evidence" value="ECO:0007669"/>
    <property type="project" value="TreeGrafter"/>
</dbReference>
<name>A0A8C6A1E7_MARMA</name>